<evidence type="ECO:0000313" key="3">
    <source>
        <dbReference type="Proteomes" id="UP000001861"/>
    </source>
</evidence>
<dbReference type="VEuPathDB" id="FungiDB:CC1G_11367"/>
<dbReference type="RefSeq" id="XP_001839656.2">
    <property type="nucleotide sequence ID" value="XM_001839604.2"/>
</dbReference>
<dbReference type="Proteomes" id="UP000001861">
    <property type="component" value="Unassembled WGS sequence"/>
</dbReference>
<evidence type="ECO:0000313" key="2">
    <source>
        <dbReference type="EMBL" id="EAU82177.2"/>
    </source>
</evidence>
<keyword evidence="3" id="KW-1185">Reference proteome</keyword>
<dbReference type="KEGG" id="cci:CC1G_11367"/>
<feature type="region of interest" description="Disordered" evidence="1">
    <location>
        <begin position="1"/>
        <end position="95"/>
    </location>
</feature>
<dbReference type="OMA" id="HIKDANM"/>
<name>A8P8X4_COPC7</name>
<dbReference type="EMBL" id="AACS02000011">
    <property type="protein sequence ID" value="EAU82177.2"/>
    <property type="molecule type" value="Genomic_DNA"/>
</dbReference>
<sequence length="378" mass="42575">MTWTPSRGTDEWRPKGDSILFGTPKRERQPDPTTPTRSLFSSTLNTTPKPGLGYLAFTTTPSLSILEEEERKRREEEAAQRAAQEEAEARRKREEAEAAEAAWRAEQERLKKLHEARLAREAEEARKGEEYWVSCGGVLRDEHGNRDLERTQRIREELKLREKEKRLTERWEAYERRWRHLLAVAKSRKVDGIASEVESESGSQAGDDPVTFADMPWPVDKPASEVKLEDITRQNVEAFLLEPLTVRGCTVTKKERVRTSLLRWHPDKMTAIVSIVDPAEKDAVMDDADFTFPITLELAGGRIPEMARSEETSRGEWLHQAIARRDVGFEAPSVAAARIAPGRLDFTLPTPGTGKSNVNPSDARSGPAVNDGIVSSVI</sequence>
<dbReference type="HOGENOM" id="CLU_731616_0_0_1"/>
<dbReference type="GeneID" id="6016274"/>
<gene>
    <name evidence="2" type="ORF">CC1G_11367</name>
</gene>
<dbReference type="eggNOG" id="ENOG502SRYI">
    <property type="taxonomic scope" value="Eukaryota"/>
</dbReference>
<feature type="compositionally biased region" description="Polar residues" evidence="1">
    <location>
        <begin position="34"/>
        <end position="48"/>
    </location>
</feature>
<dbReference type="OrthoDB" id="3241983at2759"/>
<accession>A8P8X4</accession>
<reference evidence="2 3" key="1">
    <citation type="journal article" date="2010" name="Proc. Natl. Acad. Sci. U.S.A.">
        <title>Insights into evolution of multicellular fungi from the assembled chromosomes of the mushroom Coprinopsis cinerea (Coprinus cinereus).</title>
        <authorList>
            <person name="Stajich J.E."/>
            <person name="Wilke S.K."/>
            <person name="Ahren D."/>
            <person name="Au C.H."/>
            <person name="Birren B.W."/>
            <person name="Borodovsky M."/>
            <person name="Burns C."/>
            <person name="Canback B."/>
            <person name="Casselton L.A."/>
            <person name="Cheng C.K."/>
            <person name="Deng J."/>
            <person name="Dietrich F.S."/>
            <person name="Fargo D.C."/>
            <person name="Farman M.L."/>
            <person name="Gathman A.C."/>
            <person name="Goldberg J."/>
            <person name="Guigo R."/>
            <person name="Hoegger P.J."/>
            <person name="Hooker J.B."/>
            <person name="Huggins A."/>
            <person name="James T.Y."/>
            <person name="Kamada T."/>
            <person name="Kilaru S."/>
            <person name="Kodira C."/>
            <person name="Kues U."/>
            <person name="Kupfer D."/>
            <person name="Kwan H.S."/>
            <person name="Lomsadze A."/>
            <person name="Li W."/>
            <person name="Lilly W.W."/>
            <person name="Ma L.J."/>
            <person name="Mackey A.J."/>
            <person name="Manning G."/>
            <person name="Martin F."/>
            <person name="Muraguchi H."/>
            <person name="Natvig D.O."/>
            <person name="Palmerini H."/>
            <person name="Ramesh M.A."/>
            <person name="Rehmeyer C.J."/>
            <person name="Roe B.A."/>
            <person name="Shenoy N."/>
            <person name="Stanke M."/>
            <person name="Ter-Hovhannisyan V."/>
            <person name="Tunlid A."/>
            <person name="Velagapudi R."/>
            <person name="Vision T.J."/>
            <person name="Zeng Q."/>
            <person name="Zolan M.E."/>
            <person name="Pukkila P.J."/>
        </authorList>
    </citation>
    <scope>NUCLEOTIDE SEQUENCE [LARGE SCALE GENOMIC DNA]</scope>
    <source>
        <strain evidence="3">Okayama-7 / 130 / ATCC MYA-4618 / FGSC 9003</strain>
    </source>
</reference>
<feature type="compositionally biased region" description="Polar residues" evidence="1">
    <location>
        <begin position="353"/>
        <end position="362"/>
    </location>
</feature>
<feature type="compositionally biased region" description="Basic and acidic residues" evidence="1">
    <location>
        <begin position="69"/>
        <end position="95"/>
    </location>
</feature>
<proteinExistence type="predicted"/>
<dbReference type="AlphaFoldDB" id="A8P8X4"/>
<protein>
    <submittedName>
        <fullName evidence="2">Uncharacterized protein</fullName>
    </submittedName>
</protein>
<dbReference type="InParanoid" id="A8P8X4"/>
<feature type="region of interest" description="Disordered" evidence="1">
    <location>
        <begin position="196"/>
        <end position="215"/>
    </location>
</feature>
<organism evidence="2 3">
    <name type="scientific">Coprinopsis cinerea (strain Okayama-7 / 130 / ATCC MYA-4618 / FGSC 9003)</name>
    <name type="common">Inky cap fungus</name>
    <name type="synonym">Hormographiella aspergillata</name>
    <dbReference type="NCBI Taxonomy" id="240176"/>
    <lineage>
        <taxon>Eukaryota</taxon>
        <taxon>Fungi</taxon>
        <taxon>Dikarya</taxon>
        <taxon>Basidiomycota</taxon>
        <taxon>Agaricomycotina</taxon>
        <taxon>Agaricomycetes</taxon>
        <taxon>Agaricomycetidae</taxon>
        <taxon>Agaricales</taxon>
        <taxon>Agaricineae</taxon>
        <taxon>Psathyrellaceae</taxon>
        <taxon>Coprinopsis</taxon>
    </lineage>
</organism>
<comment type="caution">
    <text evidence="2">The sequence shown here is derived from an EMBL/GenBank/DDBJ whole genome shotgun (WGS) entry which is preliminary data.</text>
</comment>
<feature type="region of interest" description="Disordered" evidence="1">
    <location>
        <begin position="348"/>
        <end position="378"/>
    </location>
</feature>
<evidence type="ECO:0000256" key="1">
    <source>
        <dbReference type="SAM" id="MobiDB-lite"/>
    </source>
</evidence>